<feature type="compositionally biased region" description="Basic residues" evidence="2">
    <location>
        <begin position="406"/>
        <end position="416"/>
    </location>
</feature>
<evidence type="ECO:0000313" key="3">
    <source>
        <dbReference type="EMBL" id="KAJ7336188.1"/>
    </source>
</evidence>
<dbReference type="Proteomes" id="UP001218218">
    <property type="component" value="Unassembled WGS sequence"/>
</dbReference>
<feature type="compositionally biased region" description="Basic and acidic residues" evidence="2">
    <location>
        <begin position="396"/>
        <end position="405"/>
    </location>
</feature>
<feature type="coiled-coil region" evidence="1">
    <location>
        <begin position="186"/>
        <end position="213"/>
    </location>
</feature>
<reference evidence="3" key="1">
    <citation type="submission" date="2023-03" db="EMBL/GenBank/DDBJ databases">
        <title>Massive genome expansion in bonnet fungi (Mycena s.s.) driven by repeated elements and novel gene families across ecological guilds.</title>
        <authorList>
            <consortium name="Lawrence Berkeley National Laboratory"/>
            <person name="Harder C.B."/>
            <person name="Miyauchi S."/>
            <person name="Viragh M."/>
            <person name="Kuo A."/>
            <person name="Thoen E."/>
            <person name="Andreopoulos B."/>
            <person name="Lu D."/>
            <person name="Skrede I."/>
            <person name="Drula E."/>
            <person name="Henrissat B."/>
            <person name="Morin E."/>
            <person name="Kohler A."/>
            <person name="Barry K."/>
            <person name="LaButti K."/>
            <person name="Morin E."/>
            <person name="Salamov A."/>
            <person name="Lipzen A."/>
            <person name="Mereny Z."/>
            <person name="Hegedus B."/>
            <person name="Baldrian P."/>
            <person name="Stursova M."/>
            <person name="Weitz H."/>
            <person name="Taylor A."/>
            <person name="Grigoriev I.V."/>
            <person name="Nagy L.G."/>
            <person name="Martin F."/>
            <person name="Kauserud H."/>
        </authorList>
    </citation>
    <scope>NUCLEOTIDE SEQUENCE</scope>
    <source>
        <strain evidence="3">CBHHK002</strain>
    </source>
</reference>
<dbReference type="EMBL" id="JARIHO010000031">
    <property type="protein sequence ID" value="KAJ7336188.1"/>
    <property type="molecule type" value="Genomic_DNA"/>
</dbReference>
<sequence length="416" mass="47411">MTTYANLNPGEERLRLWRKEKEPEIQLKFKDIQRDINAELGQRVRELLRRRPYDYNHAIMSLYQAAEEKEKELESFLKEGLKAEEARLKEAFIFAAFNHPHEPDPTKEVRERIEKDPGTESPYCSPVLVETLLWEGMDGLPNTHRKRLELDFPARVEALLEFHCVAFHADISVLKELYDEDVLGTKEKKQEALARHRAKMEALMVTMAEEMKERWIQQTEYLHMRAAQSPPDESPARWETHDWLLSQSSPPSNPIPSARRHARIADSPTIFGGTPGQRSNAAHSLPLRGILRNASAPAGAVPSHDTVPVDSLRSDEDDMGDVPSSFFLGEMISGGDANEERSLNGRGQYADEIVVDSSRYRQYPSTSSYEIFRPRSTNDAVGTTPRALSNVTRLTQEFEERERGKAKTKAKARFGN</sequence>
<feature type="coiled-coil region" evidence="1">
    <location>
        <begin position="59"/>
        <end position="86"/>
    </location>
</feature>
<proteinExistence type="predicted"/>
<evidence type="ECO:0000256" key="2">
    <source>
        <dbReference type="SAM" id="MobiDB-lite"/>
    </source>
</evidence>
<name>A0AAD7EMM5_9AGAR</name>
<accession>A0AAD7EMM5</accession>
<keyword evidence="1" id="KW-0175">Coiled coil</keyword>
<comment type="caution">
    <text evidence="3">The sequence shown here is derived from an EMBL/GenBank/DDBJ whole genome shotgun (WGS) entry which is preliminary data.</text>
</comment>
<feature type="region of interest" description="Disordered" evidence="2">
    <location>
        <begin position="395"/>
        <end position="416"/>
    </location>
</feature>
<organism evidence="3 4">
    <name type="scientific">Mycena albidolilacea</name>
    <dbReference type="NCBI Taxonomy" id="1033008"/>
    <lineage>
        <taxon>Eukaryota</taxon>
        <taxon>Fungi</taxon>
        <taxon>Dikarya</taxon>
        <taxon>Basidiomycota</taxon>
        <taxon>Agaricomycotina</taxon>
        <taxon>Agaricomycetes</taxon>
        <taxon>Agaricomycetidae</taxon>
        <taxon>Agaricales</taxon>
        <taxon>Marasmiineae</taxon>
        <taxon>Mycenaceae</taxon>
        <taxon>Mycena</taxon>
    </lineage>
</organism>
<protein>
    <submittedName>
        <fullName evidence="3">Uncharacterized protein</fullName>
    </submittedName>
</protein>
<gene>
    <name evidence="3" type="ORF">DFH08DRAFT_965085</name>
</gene>
<keyword evidence="4" id="KW-1185">Reference proteome</keyword>
<evidence type="ECO:0000313" key="4">
    <source>
        <dbReference type="Proteomes" id="UP001218218"/>
    </source>
</evidence>
<dbReference type="AlphaFoldDB" id="A0AAD7EMM5"/>
<evidence type="ECO:0000256" key="1">
    <source>
        <dbReference type="SAM" id="Coils"/>
    </source>
</evidence>